<evidence type="ECO:0008006" key="3">
    <source>
        <dbReference type="Google" id="ProtNLM"/>
    </source>
</evidence>
<reference evidence="1 2" key="1">
    <citation type="journal article" date="2016" name="Nat. Commun.">
        <title>Thousands of microbial genomes shed light on interconnected biogeochemical processes in an aquifer system.</title>
        <authorList>
            <person name="Anantharaman K."/>
            <person name="Brown C.T."/>
            <person name="Hug L.A."/>
            <person name="Sharon I."/>
            <person name="Castelle C.J."/>
            <person name="Probst A.J."/>
            <person name="Thomas B.C."/>
            <person name="Singh A."/>
            <person name="Wilkins M.J."/>
            <person name="Karaoz U."/>
            <person name="Brodie E.L."/>
            <person name="Williams K.H."/>
            <person name="Hubbard S.S."/>
            <person name="Banfield J.F."/>
        </authorList>
    </citation>
    <scope>NUCLEOTIDE SEQUENCE [LARGE SCALE GENOMIC DNA]</scope>
</reference>
<dbReference type="Proteomes" id="UP000179221">
    <property type="component" value="Unassembled WGS sequence"/>
</dbReference>
<evidence type="ECO:0000313" key="1">
    <source>
        <dbReference type="EMBL" id="OGM26904.1"/>
    </source>
</evidence>
<protein>
    <recommendedName>
        <fullName evidence="3">GxxExxY protein</fullName>
    </recommendedName>
</protein>
<dbReference type="AlphaFoldDB" id="A0A1F7YHR3"/>
<gene>
    <name evidence="1" type="ORF">A2628_05685</name>
</gene>
<proteinExistence type="predicted"/>
<organism evidence="1 2">
    <name type="scientific">Candidatus Woesebacteria bacterium RIFCSPHIGHO2_01_FULL_40_22</name>
    <dbReference type="NCBI Taxonomy" id="1802499"/>
    <lineage>
        <taxon>Bacteria</taxon>
        <taxon>Candidatus Woeseibacteriota</taxon>
    </lineage>
</organism>
<dbReference type="Pfam" id="PF13366">
    <property type="entry name" value="PDDEXK_3"/>
    <property type="match status" value="1"/>
</dbReference>
<name>A0A1F7YHR3_9BACT</name>
<dbReference type="EMBL" id="MGGL01000008">
    <property type="protein sequence ID" value="OGM26904.1"/>
    <property type="molecule type" value="Genomic_DNA"/>
</dbReference>
<evidence type="ECO:0000313" key="2">
    <source>
        <dbReference type="Proteomes" id="UP000179221"/>
    </source>
</evidence>
<dbReference type="NCBIfam" id="TIGR04256">
    <property type="entry name" value="GxxExxY"/>
    <property type="match status" value="1"/>
</dbReference>
<accession>A0A1F7YHR3</accession>
<dbReference type="InterPro" id="IPR026350">
    <property type="entry name" value="GxxExxY"/>
</dbReference>
<sequence length="130" mass="15558">MDTNKILIYPELSYLIVGICFTIHNELGSYAREKQYSDSLEKKLKESKILFKREFRIGDNSNIVDYIIDKKIVLELKAKRILTKDDYYQLQRYLQDSRLKLGLLINFRNKYLKPSRIVRIDTANKNKFIF</sequence>
<comment type="caution">
    <text evidence="1">The sequence shown here is derived from an EMBL/GenBank/DDBJ whole genome shotgun (WGS) entry which is preliminary data.</text>
</comment>